<accession>A0A3B1CS92</accession>
<sequence length="201" mass="22188">MIASLKGVIALKTPTLLTIDVQGVGYQVFTPLSTYYRLPEEKAQVFLQIYTHIREDAFHLFGFLTLREKEVFLLLLGVTGVGPKLALNILSGIGVSELIEAIREEQVQRLKAIPGVGPKMAGRLILELKEKMCALGDTSTDLPPSAEIEDEEQRDALSALVNLGYSKAEVKRSLDFILRETEDASVEDLIRAGLKHLAKVK</sequence>
<dbReference type="Gene3D" id="1.10.150.20">
    <property type="entry name" value="5' to 3' exonuclease, C-terminal subdomain"/>
    <property type="match status" value="1"/>
</dbReference>
<proteinExistence type="inferred from homology"/>
<dbReference type="GO" id="GO:0009379">
    <property type="term" value="C:Holliday junction helicase complex"/>
    <property type="evidence" value="ECO:0007669"/>
    <property type="project" value="InterPro"/>
</dbReference>
<dbReference type="EMBL" id="UOGF01000018">
    <property type="protein sequence ID" value="VAX26858.1"/>
    <property type="molecule type" value="Genomic_DNA"/>
</dbReference>
<protein>
    <submittedName>
        <fullName evidence="6">Holliday junction ATP-dependent DNA helicase RuvA</fullName>
        <ecNumber evidence="6">3.6.4.12</ecNumber>
    </submittedName>
</protein>
<dbReference type="SMART" id="SM00278">
    <property type="entry name" value="HhH1"/>
    <property type="match status" value="2"/>
</dbReference>
<dbReference type="Pfam" id="PF07499">
    <property type="entry name" value="RuvA_C"/>
    <property type="match status" value="1"/>
</dbReference>
<dbReference type="EC" id="3.6.4.12" evidence="6"/>
<keyword evidence="3" id="KW-0238">DNA-binding</keyword>
<evidence type="ECO:0000256" key="4">
    <source>
        <dbReference type="ARBA" id="ARBA00023204"/>
    </source>
</evidence>
<evidence type="ECO:0000256" key="1">
    <source>
        <dbReference type="ARBA" id="ARBA00022490"/>
    </source>
</evidence>
<name>A0A3B1CS92_9ZZZZ</name>
<dbReference type="GO" id="GO:0006310">
    <property type="term" value="P:DNA recombination"/>
    <property type="evidence" value="ECO:0007669"/>
    <property type="project" value="InterPro"/>
</dbReference>
<evidence type="ECO:0000259" key="5">
    <source>
        <dbReference type="SMART" id="SM00278"/>
    </source>
</evidence>
<dbReference type="InterPro" id="IPR012340">
    <property type="entry name" value="NA-bd_OB-fold"/>
</dbReference>
<gene>
    <name evidence="6" type="ORF">MNBD_NITROSPIRAE01-818</name>
</gene>
<dbReference type="GO" id="GO:0003677">
    <property type="term" value="F:DNA binding"/>
    <property type="evidence" value="ECO:0007669"/>
    <property type="project" value="UniProtKB-KW"/>
</dbReference>
<organism evidence="6">
    <name type="scientific">hydrothermal vent metagenome</name>
    <dbReference type="NCBI Taxonomy" id="652676"/>
    <lineage>
        <taxon>unclassified sequences</taxon>
        <taxon>metagenomes</taxon>
        <taxon>ecological metagenomes</taxon>
    </lineage>
</organism>
<dbReference type="NCBIfam" id="TIGR00084">
    <property type="entry name" value="ruvA"/>
    <property type="match status" value="1"/>
</dbReference>
<dbReference type="GO" id="GO:0006281">
    <property type="term" value="P:DNA repair"/>
    <property type="evidence" value="ECO:0007669"/>
    <property type="project" value="UniProtKB-KW"/>
</dbReference>
<reference evidence="6" key="1">
    <citation type="submission" date="2018-06" db="EMBL/GenBank/DDBJ databases">
        <authorList>
            <person name="Zhirakovskaya E."/>
        </authorList>
    </citation>
    <scope>NUCLEOTIDE SEQUENCE</scope>
</reference>
<dbReference type="Pfam" id="PF14520">
    <property type="entry name" value="HHH_5"/>
    <property type="match status" value="1"/>
</dbReference>
<dbReference type="InterPro" id="IPR013849">
    <property type="entry name" value="DNA_helicase_Holl-junc_RuvA_I"/>
</dbReference>
<dbReference type="SUPFAM" id="SSF50249">
    <property type="entry name" value="Nucleic acid-binding proteins"/>
    <property type="match status" value="1"/>
</dbReference>
<keyword evidence="4" id="KW-0234">DNA repair</keyword>
<dbReference type="Gene3D" id="2.40.50.140">
    <property type="entry name" value="Nucleic acid-binding proteins"/>
    <property type="match status" value="1"/>
</dbReference>
<dbReference type="CDD" id="cd14332">
    <property type="entry name" value="UBA_RuvA_C"/>
    <property type="match status" value="1"/>
</dbReference>
<dbReference type="AlphaFoldDB" id="A0A3B1CS92"/>
<dbReference type="InterPro" id="IPR000085">
    <property type="entry name" value="RuvA"/>
</dbReference>
<evidence type="ECO:0000313" key="6">
    <source>
        <dbReference type="EMBL" id="VAX26858.1"/>
    </source>
</evidence>
<keyword evidence="6" id="KW-0067">ATP-binding</keyword>
<dbReference type="Pfam" id="PF01330">
    <property type="entry name" value="RuvA_N"/>
    <property type="match status" value="1"/>
</dbReference>
<dbReference type="InterPro" id="IPR036267">
    <property type="entry name" value="RuvA_C_sf"/>
</dbReference>
<dbReference type="InterPro" id="IPR011114">
    <property type="entry name" value="RuvA_C"/>
</dbReference>
<keyword evidence="6" id="KW-0547">Nucleotide-binding</keyword>
<keyword evidence="6" id="KW-0378">Hydrolase</keyword>
<evidence type="ECO:0000256" key="2">
    <source>
        <dbReference type="ARBA" id="ARBA00022763"/>
    </source>
</evidence>
<dbReference type="GO" id="GO:0016787">
    <property type="term" value="F:hydrolase activity"/>
    <property type="evidence" value="ECO:0007669"/>
    <property type="project" value="UniProtKB-KW"/>
</dbReference>
<feature type="domain" description="Helix-hairpin-helix DNA-binding motif class 1" evidence="5">
    <location>
        <begin position="73"/>
        <end position="92"/>
    </location>
</feature>
<dbReference type="InterPro" id="IPR003583">
    <property type="entry name" value="Hlx-hairpin-Hlx_DNA-bd_motif"/>
</dbReference>
<dbReference type="SUPFAM" id="SSF46929">
    <property type="entry name" value="DNA helicase RuvA subunit, C-terminal domain"/>
    <property type="match status" value="1"/>
</dbReference>
<evidence type="ECO:0000256" key="3">
    <source>
        <dbReference type="ARBA" id="ARBA00023125"/>
    </source>
</evidence>
<dbReference type="GO" id="GO:0005524">
    <property type="term" value="F:ATP binding"/>
    <property type="evidence" value="ECO:0007669"/>
    <property type="project" value="InterPro"/>
</dbReference>
<dbReference type="GO" id="GO:0009378">
    <property type="term" value="F:four-way junction helicase activity"/>
    <property type="evidence" value="ECO:0007669"/>
    <property type="project" value="InterPro"/>
</dbReference>
<keyword evidence="1" id="KW-0963">Cytoplasm</keyword>
<dbReference type="HAMAP" id="MF_00031">
    <property type="entry name" value="DNA_HJ_migration_RuvA"/>
    <property type="match status" value="1"/>
</dbReference>
<keyword evidence="6" id="KW-0347">Helicase</keyword>
<keyword evidence="2" id="KW-0227">DNA damage</keyword>
<dbReference type="InterPro" id="IPR010994">
    <property type="entry name" value="RuvA_2-like"/>
</dbReference>
<feature type="domain" description="Helix-hairpin-helix DNA-binding motif class 1" evidence="5">
    <location>
        <begin position="108"/>
        <end position="127"/>
    </location>
</feature>
<dbReference type="SUPFAM" id="SSF47781">
    <property type="entry name" value="RuvA domain 2-like"/>
    <property type="match status" value="1"/>
</dbReference>
<dbReference type="Gene3D" id="1.10.8.10">
    <property type="entry name" value="DNA helicase RuvA subunit, C-terminal domain"/>
    <property type="match status" value="1"/>
</dbReference>